<dbReference type="GO" id="GO:0005634">
    <property type="term" value="C:nucleus"/>
    <property type="evidence" value="ECO:0007669"/>
    <property type="project" value="UniProtKB-SubCell"/>
</dbReference>
<keyword evidence="7" id="KW-0805">Transcription regulation</keyword>
<evidence type="ECO:0000256" key="5">
    <source>
        <dbReference type="ARBA" id="ARBA00022771"/>
    </source>
</evidence>
<dbReference type="InterPro" id="IPR001214">
    <property type="entry name" value="SET_dom"/>
</dbReference>
<evidence type="ECO:0000256" key="12">
    <source>
        <dbReference type="SAM" id="MobiDB-lite"/>
    </source>
</evidence>
<reference evidence="14" key="1">
    <citation type="submission" date="2021-07" db="EMBL/GenBank/DDBJ databases">
        <authorList>
            <person name="Catto M.A."/>
            <person name="Jacobson A."/>
            <person name="Kennedy G."/>
            <person name="Labadie P."/>
            <person name="Hunt B.G."/>
            <person name="Srinivasan R."/>
        </authorList>
    </citation>
    <scope>NUCLEOTIDE SEQUENCE</scope>
    <source>
        <strain evidence="14">PL_HMW_Pooled</strain>
        <tissue evidence="14">Head</tissue>
    </source>
</reference>
<feature type="compositionally biased region" description="Low complexity" evidence="12">
    <location>
        <begin position="319"/>
        <end position="336"/>
    </location>
</feature>
<evidence type="ECO:0000256" key="10">
    <source>
        <dbReference type="ARBA" id="ARBA00023242"/>
    </source>
</evidence>
<feature type="domain" description="C2H2-type" evidence="13">
    <location>
        <begin position="474"/>
        <end position="501"/>
    </location>
</feature>
<dbReference type="InterPro" id="IPR046341">
    <property type="entry name" value="SET_dom_sf"/>
</dbReference>
<dbReference type="PANTHER" id="PTHR16515:SF55">
    <property type="entry name" value="C2H2-TYPE DOMAIN-CONTAINING PROTEIN"/>
    <property type="match status" value="1"/>
</dbReference>
<feature type="domain" description="C2H2-type" evidence="13">
    <location>
        <begin position="418"/>
        <end position="445"/>
    </location>
</feature>
<organism evidence="14 15">
    <name type="scientific">Frankliniella fusca</name>
    <dbReference type="NCBI Taxonomy" id="407009"/>
    <lineage>
        <taxon>Eukaryota</taxon>
        <taxon>Metazoa</taxon>
        <taxon>Ecdysozoa</taxon>
        <taxon>Arthropoda</taxon>
        <taxon>Hexapoda</taxon>
        <taxon>Insecta</taxon>
        <taxon>Pterygota</taxon>
        <taxon>Neoptera</taxon>
        <taxon>Paraneoptera</taxon>
        <taxon>Thysanoptera</taxon>
        <taxon>Terebrantia</taxon>
        <taxon>Thripoidea</taxon>
        <taxon>Thripidae</taxon>
        <taxon>Frankliniella</taxon>
    </lineage>
</organism>
<evidence type="ECO:0000259" key="13">
    <source>
        <dbReference type="PROSITE" id="PS50157"/>
    </source>
</evidence>
<dbReference type="SMART" id="SM00355">
    <property type="entry name" value="ZnF_C2H2"/>
    <property type="match status" value="6"/>
</dbReference>
<dbReference type="EMBL" id="JAHWGI010001411">
    <property type="protein sequence ID" value="KAK3930245.1"/>
    <property type="molecule type" value="Genomic_DNA"/>
</dbReference>
<dbReference type="FunFam" id="3.30.160.60:FF:000450">
    <property type="entry name" value="PR domain zinc finger protein 14"/>
    <property type="match status" value="1"/>
</dbReference>
<feature type="compositionally biased region" description="Low complexity" evidence="12">
    <location>
        <begin position="344"/>
        <end position="353"/>
    </location>
</feature>
<dbReference type="PROSITE" id="PS00028">
    <property type="entry name" value="ZINC_FINGER_C2H2_1"/>
    <property type="match status" value="6"/>
</dbReference>
<dbReference type="Pfam" id="PF21549">
    <property type="entry name" value="PRDM2_PR"/>
    <property type="match status" value="1"/>
</dbReference>
<dbReference type="GO" id="GO:0008270">
    <property type="term" value="F:zinc ion binding"/>
    <property type="evidence" value="ECO:0007669"/>
    <property type="project" value="UniProtKB-KW"/>
</dbReference>
<sequence length="582" mass="63380">DAGAAERASRQETRRARDTRHSCPRDRRRADLAADAMETCVLIPQEFSLVMSSPPGSPDRHGLDMSLDGGVYLKNHNNNDILGNREPVTVWTNARIPQGTVVYPFQGTVRLDTLDVHSQLHDADVRHRFGCYDEITETNRRKVRHCNWVRFLRTVSAYTPEVNLIGTKVKGEPVYEVVRPVPAHTELVAFLLPETSEDLLLMPAVHFLRNTLYRRTMDAILEESPLDLSMSLLARGNHHHHHDHHHGAVQPAGSPSSSASSGLLEHADEHKSVSGESLSSCLSTSSAASSASSSSSEDLLMLPDTLAQDAAALLLPANARPPRVPAPSSSPSSSPPGLGGLGGLVRSRGSGTRVGRGERTLLPCEVCGKSFDRPSLLKRHMRTHTGEKPHVCSVCSKGFSTSSSLNTHRRIHSGEKPHQCPVCGKRFTASSNLYYHRMTHVKEKPHKCSLCSKSFPTPGDLKSHQFVHSGSWPFKCHICARGFSKLTNLKNHLFLHTGDKPHACEICHKKFALACNLRAHMKTHEGEPHDECAQCGKVLAAGRAALGSGRCASCEGPAKDALNSGGDSGSEESCSASVEYRD</sequence>
<evidence type="ECO:0000256" key="11">
    <source>
        <dbReference type="PROSITE-ProRule" id="PRU00042"/>
    </source>
</evidence>
<evidence type="ECO:0000256" key="7">
    <source>
        <dbReference type="ARBA" id="ARBA00023015"/>
    </source>
</evidence>
<dbReference type="GO" id="GO:0008757">
    <property type="term" value="F:S-adenosylmethionine-dependent methyltransferase activity"/>
    <property type="evidence" value="ECO:0007669"/>
    <property type="project" value="UniProtKB-ARBA"/>
</dbReference>
<dbReference type="GO" id="GO:0008276">
    <property type="term" value="F:protein methyltransferase activity"/>
    <property type="evidence" value="ECO:0007669"/>
    <property type="project" value="UniProtKB-ARBA"/>
</dbReference>
<comment type="caution">
    <text evidence="14">The sequence shown here is derived from an EMBL/GenBank/DDBJ whole genome shotgun (WGS) entry which is preliminary data.</text>
</comment>
<feature type="region of interest" description="Disordered" evidence="12">
    <location>
        <begin position="1"/>
        <end position="27"/>
    </location>
</feature>
<dbReference type="GO" id="GO:0008170">
    <property type="term" value="F:N-methyltransferase activity"/>
    <property type="evidence" value="ECO:0007669"/>
    <property type="project" value="UniProtKB-ARBA"/>
</dbReference>
<dbReference type="GO" id="GO:0003677">
    <property type="term" value="F:DNA binding"/>
    <property type="evidence" value="ECO:0007669"/>
    <property type="project" value="UniProtKB-KW"/>
</dbReference>
<evidence type="ECO:0000256" key="9">
    <source>
        <dbReference type="ARBA" id="ARBA00023163"/>
    </source>
</evidence>
<comment type="similarity">
    <text evidence="2">Belongs to the krueppel C2H2-type zinc-finger protein family.</text>
</comment>
<feature type="compositionally biased region" description="Basic residues" evidence="12">
    <location>
        <begin position="237"/>
        <end position="247"/>
    </location>
</feature>
<evidence type="ECO:0000256" key="8">
    <source>
        <dbReference type="ARBA" id="ARBA00023125"/>
    </source>
</evidence>
<dbReference type="PANTHER" id="PTHR16515">
    <property type="entry name" value="PR DOMAIN ZINC FINGER PROTEIN"/>
    <property type="match status" value="1"/>
</dbReference>
<evidence type="ECO:0000313" key="15">
    <source>
        <dbReference type="Proteomes" id="UP001219518"/>
    </source>
</evidence>
<keyword evidence="10" id="KW-0539">Nucleus</keyword>
<feature type="compositionally biased region" description="Basic and acidic residues" evidence="12">
    <location>
        <begin position="7"/>
        <end position="27"/>
    </location>
</feature>
<dbReference type="CDD" id="cd10534">
    <property type="entry name" value="PR-SET_PRDM-like"/>
    <property type="match status" value="1"/>
</dbReference>
<feature type="domain" description="C2H2-type" evidence="13">
    <location>
        <begin position="502"/>
        <end position="529"/>
    </location>
</feature>
<dbReference type="AlphaFoldDB" id="A0AAE1LSM2"/>
<dbReference type="InterPro" id="IPR036236">
    <property type="entry name" value="Znf_C2H2_sf"/>
</dbReference>
<evidence type="ECO:0000313" key="14">
    <source>
        <dbReference type="EMBL" id="KAK3930245.1"/>
    </source>
</evidence>
<keyword evidence="4" id="KW-0677">Repeat</keyword>
<keyword evidence="9" id="KW-0804">Transcription</keyword>
<feature type="compositionally biased region" description="Low complexity" evidence="12">
    <location>
        <begin position="251"/>
        <end position="264"/>
    </location>
</feature>
<dbReference type="FunFam" id="3.30.160.60:FF:000478">
    <property type="entry name" value="Zinc finger protein 133"/>
    <property type="match status" value="1"/>
</dbReference>
<name>A0AAE1LSM2_9NEOP</name>
<feature type="compositionally biased region" description="Low complexity" evidence="12">
    <location>
        <begin position="571"/>
        <end position="582"/>
    </location>
</feature>
<gene>
    <name evidence="14" type="ORF">KUF71_004979</name>
</gene>
<keyword evidence="6" id="KW-0862">Zinc</keyword>
<feature type="non-terminal residue" evidence="14">
    <location>
        <position position="582"/>
    </location>
</feature>
<evidence type="ECO:0000256" key="1">
    <source>
        <dbReference type="ARBA" id="ARBA00004123"/>
    </source>
</evidence>
<protein>
    <submittedName>
        <fullName evidence="14">Zinc finger protein 235</fullName>
    </submittedName>
</protein>
<evidence type="ECO:0000256" key="6">
    <source>
        <dbReference type="ARBA" id="ARBA00022833"/>
    </source>
</evidence>
<feature type="domain" description="C2H2-type" evidence="13">
    <location>
        <begin position="446"/>
        <end position="473"/>
    </location>
</feature>
<dbReference type="Proteomes" id="UP001219518">
    <property type="component" value="Unassembled WGS sequence"/>
</dbReference>
<evidence type="ECO:0000256" key="4">
    <source>
        <dbReference type="ARBA" id="ARBA00022737"/>
    </source>
</evidence>
<keyword evidence="15" id="KW-1185">Reference proteome</keyword>
<feature type="region of interest" description="Disordered" evidence="12">
    <location>
        <begin position="319"/>
        <end position="356"/>
    </location>
</feature>
<dbReference type="Pfam" id="PF13912">
    <property type="entry name" value="zf-C2H2_6"/>
    <property type="match status" value="1"/>
</dbReference>
<dbReference type="InterPro" id="IPR013087">
    <property type="entry name" value="Znf_C2H2_type"/>
</dbReference>
<dbReference type="Gene3D" id="2.170.270.10">
    <property type="entry name" value="SET domain"/>
    <property type="match status" value="1"/>
</dbReference>
<keyword evidence="8" id="KW-0238">DNA-binding</keyword>
<dbReference type="InterPro" id="IPR050331">
    <property type="entry name" value="Zinc_finger"/>
</dbReference>
<dbReference type="SUPFAM" id="SSF57667">
    <property type="entry name" value="beta-beta-alpha zinc fingers"/>
    <property type="match status" value="3"/>
</dbReference>
<evidence type="ECO:0000256" key="2">
    <source>
        <dbReference type="ARBA" id="ARBA00006991"/>
    </source>
</evidence>
<dbReference type="PROSITE" id="PS50157">
    <property type="entry name" value="ZINC_FINGER_C2H2_2"/>
    <property type="match status" value="6"/>
</dbReference>
<dbReference type="FunFam" id="3.30.160.60:FF:000446">
    <property type="entry name" value="Zinc finger protein"/>
    <property type="match status" value="2"/>
</dbReference>
<evidence type="ECO:0000256" key="3">
    <source>
        <dbReference type="ARBA" id="ARBA00022723"/>
    </source>
</evidence>
<dbReference type="Pfam" id="PF00096">
    <property type="entry name" value="zf-C2H2"/>
    <property type="match status" value="5"/>
</dbReference>
<keyword evidence="5 11" id="KW-0863">Zinc-finger</keyword>
<reference evidence="14" key="2">
    <citation type="journal article" date="2023" name="BMC Genomics">
        <title>Pest status, molecular evolution, and epigenetic factors derived from the genome assembly of Frankliniella fusca, a thysanopteran phytovirus vector.</title>
        <authorList>
            <person name="Catto M.A."/>
            <person name="Labadie P.E."/>
            <person name="Jacobson A.L."/>
            <person name="Kennedy G.G."/>
            <person name="Srinivasan R."/>
            <person name="Hunt B.G."/>
        </authorList>
    </citation>
    <scope>NUCLEOTIDE SEQUENCE</scope>
    <source>
        <strain evidence="14">PL_HMW_Pooled</strain>
    </source>
</reference>
<accession>A0AAE1LSM2</accession>
<dbReference type="GO" id="GO:0010468">
    <property type="term" value="P:regulation of gene expression"/>
    <property type="evidence" value="ECO:0007669"/>
    <property type="project" value="TreeGrafter"/>
</dbReference>
<feature type="region of interest" description="Disordered" evidence="12">
    <location>
        <begin position="557"/>
        <end position="582"/>
    </location>
</feature>
<feature type="region of interest" description="Disordered" evidence="12">
    <location>
        <begin position="237"/>
        <end position="277"/>
    </location>
</feature>
<proteinExistence type="inferred from homology"/>
<feature type="domain" description="C2H2-type" evidence="13">
    <location>
        <begin position="362"/>
        <end position="389"/>
    </location>
</feature>
<comment type="subcellular location">
    <subcellularLocation>
        <location evidence="1">Nucleus</location>
    </subcellularLocation>
</comment>
<dbReference type="Gene3D" id="3.30.160.60">
    <property type="entry name" value="Classic Zinc Finger"/>
    <property type="match status" value="6"/>
</dbReference>
<feature type="domain" description="C2H2-type" evidence="13">
    <location>
        <begin position="390"/>
        <end position="417"/>
    </location>
</feature>
<dbReference type="FunFam" id="3.30.160.60:FF:000761">
    <property type="entry name" value="Zinc finger protein 449"/>
    <property type="match status" value="1"/>
</dbReference>
<keyword evidence="3" id="KW-0479">Metal-binding</keyword>